<dbReference type="InterPro" id="IPR020449">
    <property type="entry name" value="Tscrpt_reg_AraC-type_HTH"/>
</dbReference>
<dbReference type="Pfam" id="PF00072">
    <property type="entry name" value="Response_reg"/>
    <property type="match status" value="1"/>
</dbReference>
<dbReference type="SUPFAM" id="SSF52172">
    <property type="entry name" value="CheY-like"/>
    <property type="match status" value="1"/>
</dbReference>
<protein>
    <submittedName>
        <fullName evidence="7">Response regulator</fullName>
    </submittedName>
</protein>
<evidence type="ECO:0000256" key="3">
    <source>
        <dbReference type="ARBA" id="ARBA00023163"/>
    </source>
</evidence>
<organism evidence="7 8">
    <name type="scientific">Gracilibacillus salinarum</name>
    <dbReference type="NCBI Taxonomy" id="2932255"/>
    <lineage>
        <taxon>Bacteria</taxon>
        <taxon>Bacillati</taxon>
        <taxon>Bacillota</taxon>
        <taxon>Bacilli</taxon>
        <taxon>Bacillales</taxon>
        <taxon>Bacillaceae</taxon>
        <taxon>Gracilibacillus</taxon>
    </lineage>
</organism>
<keyword evidence="2" id="KW-0238">DNA-binding</keyword>
<dbReference type="InterPro" id="IPR001789">
    <property type="entry name" value="Sig_transdc_resp-reg_receiver"/>
</dbReference>
<evidence type="ECO:0000259" key="6">
    <source>
        <dbReference type="PROSITE" id="PS50110"/>
    </source>
</evidence>
<gene>
    <name evidence="7" type="ORF">MUN87_07695</name>
</gene>
<dbReference type="PROSITE" id="PS01124">
    <property type="entry name" value="HTH_ARAC_FAMILY_2"/>
    <property type="match status" value="1"/>
</dbReference>
<dbReference type="PROSITE" id="PS50110">
    <property type="entry name" value="RESPONSE_REGULATORY"/>
    <property type="match status" value="1"/>
</dbReference>
<dbReference type="PANTHER" id="PTHR43280">
    <property type="entry name" value="ARAC-FAMILY TRANSCRIPTIONAL REGULATOR"/>
    <property type="match status" value="1"/>
</dbReference>
<dbReference type="Gene3D" id="1.10.10.60">
    <property type="entry name" value="Homeodomain-like"/>
    <property type="match status" value="2"/>
</dbReference>
<keyword evidence="4" id="KW-0597">Phosphoprotein</keyword>
<feature type="domain" description="HTH araC/xylS-type" evidence="5">
    <location>
        <begin position="355"/>
        <end position="453"/>
    </location>
</feature>
<dbReference type="InterPro" id="IPR009057">
    <property type="entry name" value="Homeodomain-like_sf"/>
</dbReference>
<dbReference type="Proteomes" id="UP000831537">
    <property type="component" value="Chromosome"/>
</dbReference>
<sequence length="464" mass="53673">MINVLIVEDDKLVRKSFISAFRWHDFDMEVVGDAKNGKVALDFIEQHAVDLVITDLAMPVMSGIELIRVLRQQYPDIFVVVLSLHQDFEYIQEAMRLGAIDYIAKIELDGTDMDNILVRIQDRIVQETQTRHGVKQPSSPSFRNGYLILSYQPQLVYEVLEAQIPQDQMYALEDVALVIDQQAMSSADMHHHLSAWKGNLPPVVLIYPEKSSHRLDLRATNLQQLLFYEVSETKRLTSKAYQQLPVFEAITDQEMDQWKAQLLSWEWLTDQEAVHELLGALYQAALPSAQLQELFQWFVSESKRLYRDIFPTDITAPHPVNAWCDIEAWMYQVQRQMYTTVFSPTYSVETNQCILKAVSIIEKELASPLTAQDVALQVNMSRSYFSTCFKDIVGETFHEYVRIARINKAKDYLIYTKEKVGVISEKVGYSDIKYFSKMFRKSTGQLPSEYRKWHKVRLQSVGGD</sequence>
<feature type="domain" description="Response regulatory" evidence="6">
    <location>
        <begin position="3"/>
        <end position="120"/>
    </location>
</feature>
<dbReference type="RefSeq" id="WP_244747123.1">
    <property type="nucleotide sequence ID" value="NZ_CP095071.1"/>
</dbReference>
<dbReference type="SMART" id="SM00448">
    <property type="entry name" value="REC"/>
    <property type="match status" value="1"/>
</dbReference>
<evidence type="ECO:0000256" key="1">
    <source>
        <dbReference type="ARBA" id="ARBA00023015"/>
    </source>
</evidence>
<dbReference type="Gene3D" id="3.40.50.2300">
    <property type="match status" value="1"/>
</dbReference>
<dbReference type="PROSITE" id="PS00041">
    <property type="entry name" value="HTH_ARAC_FAMILY_1"/>
    <property type="match status" value="1"/>
</dbReference>
<dbReference type="InterPro" id="IPR011006">
    <property type="entry name" value="CheY-like_superfamily"/>
</dbReference>
<dbReference type="EMBL" id="CP095071">
    <property type="protein sequence ID" value="UOQ86759.1"/>
    <property type="molecule type" value="Genomic_DNA"/>
</dbReference>
<evidence type="ECO:0000313" key="8">
    <source>
        <dbReference type="Proteomes" id="UP000831537"/>
    </source>
</evidence>
<proteinExistence type="predicted"/>
<keyword evidence="8" id="KW-1185">Reference proteome</keyword>
<keyword evidence="3" id="KW-0804">Transcription</keyword>
<dbReference type="InterPro" id="IPR018062">
    <property type="entry name" value="HTH_AraC-typ_CS"/>
</dbReference>
<evidence type="ECO:0000256" key="2">
    <source>
        <dbReference type="ARBA" id="ARBA00023125"/>
    </source>
</evidence>
<dbReference type="SMART" id="SM00342">
    <property type="entry name" value="HTH_ARAC"/>
    <property type="match status" value="1"/>
</dbReference>
<evidence type="ECO:0000259" key="5">
    <source>
        <dbReference type="PROSITE" id="PS01124"/>
    </source>
</evidence>
<dbReference type="SUPFAM" id="SSF46689">
    <property type="entry name" value="Homeodomain-like"/>
    <property type="match status" value="2"/>
</dbReference>
<evidence type="ECO:0000313" key="7">
    <source>
        <dbReference type="EMBL" id="UOQ86759.1"/>
    </source>
</evidence>
<dbReference type="PANTHER" id="PTHR43280:SF28">
    <property type="entry name" value="HTH-TYPE TRANSCRIPTIONAL ACTIVATOR RHAS"/>
    <property type="match status" value="1"/>
</dbReference>
<dbReference type="Pfam" id="PF12833">
    <property type="entry name" value="HTH_18"/>
    <property type="match status" value="1"/>
</dbReference>
<reference evidence="7 8" key="1">
    <citation type="submission" date="2022-04" db="EMBL/GenBank/DDBJ databases">
        <title>Gracilibacillus sp. isolated from saltern.</title>
        <authorList>
            <person name="Won M."/>
            <person name="Lee C.-M."/>
            <person name="Woen H.-Y."/>
            <person name="Kwon S.-W."/>
        </authorList>
    </citation>
    <scope>NUCLEOTIDE SEQUENCE [LARGE SCALE GENOMIC DNA]</scope>
    <source>
        <strain evidence="7 8">SSPM10-3</strain>
    </source>
</reference>
<dbReference type="PRINTS" id="PR00032">
    <property type="entry name" value="HTHARAC"/>
</dbReference>
<name>A0ABY4GR91_9BACI</name>
<feature type="modified residue" description="4-aspartylphosphate" evidence="4">
    <location>
        <position position="55"/>
    </location>
</feature>
<dbReference type="InterPro" id="IPR018060">
    <property type="entry name" value="HTH_AraC"/>
</dbReference>
<evidence type="ECO:0000256" key="4">
    <source>
        <dbReference type="PROSITE-ProRule" id="PRU00169"/>
    </source>
</evidence>
<dbReference type="CDD" id="cd17536">
    <property type="entry name" value="REC_YesN-like"/>
    <property type="match status" value="1"/>
</dbReference>
<accession>A0ABY4GR91</accession>
<keyword evidence="1" id="KW-0805">Transcription regulation</keyword>